<evidence type="ECO:0000256" key="1">
    <source>
        <dbReference type="ARBA" id="ARBA00023002"/>
    </source>
</evidence>
<dbReference type="InterPro" id="IPR023210">
    <property type="entry name" value="NADP_OxRdtase_dom"/>
</dbReference>
<dbReference type="Gene3D" id="3.20.20.100">
    <property type="entry name" value="NADP-dependent oxidoreductase domain"/>
    <property type="match status" value="2"/>
</dbReference>
<dbReference type="RefSeq" id="WP_378530244.1">
    <property type="nucleotide sequence ID" value="NZ_JBHSBH010000004.1"/>
</dbReference>
<dbReference type="Proteomes" id="UP001595847">
    <property type="component" value="Unassembled WGS sequence"/>
</dbReference>
<dbReference type="PANTHER" id="PTHR43625">
    <property type="entry name" value="AFLATOXIN B1 ALDEHYDE REDUCTASE"/>
    <property type="match status" value="1"/>
</dbReference>
<feature type="domain" description="NADP-dependent oxidoreductase" evidence="2">
    <location>
        <begin position="44"/>
        <end position="230"/>
    </location>
</feature>
<name>A0ABV8FIT3_9ACTN</name>
<reference evidence="4" key="1">
    <citation type="journal article" date="2019" name="Int. J. Syst. Evol. Microbiol.">
        <title>The Global Catalogue of Microorganisms (GCM) 10K type strain sequencing project: providing services to taxonomists for standard genome sequencing and annotation.</title>
        <authorList>
            <consortium name="The Broad Institute Genomics Platform"/>
            <consortium name="The Broad Institute Genome Sequencing Center for Infectious Disease"/>
            <person name="Wu L."/>
            <person name="Ma J."/>
        </authorList>
    </citation>
    <scope>NUCLEOTIDE SEQUENCE [LARGE SCALE GENOMIC DNA]</scope>
    <source>
        <strain evidence="4">TBRC 1826</strain>
    </source>
</reference>
<accession>A0ABV8FIT3</accession>
<dbReference type="PANTHER" id="PTHR43625:SF40">
    <property type="entry name" value="ALDO-KETO REDUCTASE YAKC [NADP(+)]"/>
    <property type="match status" value="1"/>
</dbReference>
<dbReference type="InterPro" id="IPR036812">
    <property type="entry name" value="NAD(P)_OxRdtase_dom_sf"/>
</dbReference>
<organism evidence="3 4">
    <name type="scientific">Nocardiopsis sediminis</name>
    <dbReference type="NCBI Taxonomy" id="1778267"/>
    <lineage>
        <taxon>Bacteria</taxon>
        <taxon>Bacillati</taxon>
        <taxon>Actinomycetota</taxon>
        <taxon>Actinomycetes</taxon>
        <taxon>Streptosporangiales</taxon>
        <taxon>Nocardiopsidaceae</taxon>
        <taxon>Nocardiopsis</taxon>
    </lineage>
</organism>
<evidence type="ECO:0000259" key="2">
    <source>
        <dbReference type="Pfam" id="PF00248"/>
    </source>
</evidence>
<dbReference type="Pfam" id="PF00248">
    <property type="entry name" value="Aldo_ket_red"/>
    <property type="match status" value="1"/>
</dbReference>
<dbReference type="SUPFAM" id="SSF51430">
    <property type="entry name" value="NAD(P)-linked oxidoreductase"/>
    <property type="match status" value="1"/>
</dbReference>
<dbReference type="InterPro" id="IPR050791">
    <property type="entry name" value="Aldo-Keto_reductase"/>
</dbReference>
<gene>
    <name evidence="3" type="ORF">ACFOVU_05060</name>
</gene>
<keyword evidence="4" id="KW-1185">Reference proteome</keyword>
<protein>
    <submittedName>
        <fullName evidence="3">Aldo/keto reductase</fullName>
    </submittedName>
</protein>
<evidence type="ECO:0000313" key="4">
    <source>
        <dbReference type="Proteomes" id="UP001595847"/>
    </source>
</evidence>
<comment type="caution">
    <text evidence="3">The sequence shown here is derived from an EMBL/GenBank/DDBJ whole genome shotgun (WGS) entry which is preliminary data.</text>
</comment>
<keyword evidence="1" id="KW-0560">Oxidoreductase</keyword>
<sequence>MRTVVTLGSNGPHVSAQGLGCMGMSEFYGPGDDTESTATIHRALDTGVPIEETVGAMAGLVAEGKVRRLGLSEVSAGLLRRAHAVHPITAVQMEWSLWTRDIEKDVVPLCAELGIGVVAYSPLGRGFLAGTATSPDRLAPGDHRRNMPRFSGGNAERNRGLLEIVEQVAAAHGVPAARVALAWVHHRAQVWGTAVVPIPGTRRRERLESNAAAADLRLTPGDLDRLDSIAAATSGARYPDALMPVTE</sequence>
<proteinExistence type="predicted"/>
<evidence type="ECO:0000313" key="3">
    <source>
        <dbReference type="EMBL" id="MFC3995269.1"/>
    </source>
</evidence>
<dbReference type="EMBL" id="JBHSBH010000004">
    <property type="protein sequence ID" value="MFC3995269.1"/>
    <property type="molecule type" value="Genomic_DNA"/>
</dbReference>